<dbReference type="Proteomes" id="UP000808349">
    <property type="component" value="Unassembled WGS sequence"/>
</dbReference>
<keyword evidence="1" id="KW-0472">Membrane</keyword>
<reference evidence="2 3" key="1">
    <citation type="submission" date="2020-10" db="EMBL/GenBank/DDBJ databases">
        <title>Connecting structure to function with the recovery of over 1000 high-quality activated sludge metagenome-assembled genomes encoding full-length rRNA genes using long-read sequencing.</title>
        <authorList>
            <person name="Singleton C.M."/>
            <person name="Petriglieri F."/>
            <person name="Kristensen J.M."/>
            <person name="Kirkegaard R.H."/>
            <person name="Michaelsen T.Y."/>
            <person name="Andersen M.H."/>
            <person name="Karst S.M."/>
            <person name="Dueholm M.S."/>
            <person name="Nielsen P.H."/>
            <person name="Albertsen M."/>
        </authorList>
    </citation>
    <scope>NUCLEOTIDE SEQUENCE [LARGE SCALE GENOMIC DNA]</scope>
    <source>
        <strain evidence="2">Ribe_18-Q3-R11-54_BAT3C.373</strain>
    </source>
</reference>
<keyword evidence="1" id="KW-1133">Transmembrane helix</keyword>
<evidence type="ECO:0000313" key="3">
    <source>
        <dbReference type="Proteomes" id="UP000808349"/>
    </source>
</evidence>
<feature type="transmembrane region" description="Helical" evidence="1">
    <location>
        <begin position="12"/>
        <end position="31"/>
    </location>
</feature>
<sequence length="221" mass="25410">MNNFYKLPKAFQWIVAILLLIIGFLPALVIIEKGNSQPLFYLLFLIYIPVGQFAATPFFTLVGIYKYYSPMLLGYMANDNQIDLHSGGSFDYLFVMRKFKSGIEFKNSLLIYHLEGLLNIIKLIENKKIPNTVNIIGTSYFFNDRTLKKMGFEIENPSLFYRANLFVNFIDLAWMYSLSQGKLSIPKVWYAKKASISGAKLVESKKVIEVLYDKMKSKTTA</sequence>
<evidence type="ECO:0000313" key="2">
    <source>
        <dbReference type="EMBL" id="MBK9716026.1"/>
    </source>
</evidence>
<gene>
    <name evidence="2" type="ORF">IPO85_00600</name>
</gene>
<dbReference type="AlphaFoldDB" id="A0A9D7S617"/>
<dbReference type="EMBL" id="JADKFW010000004">
    <property type="protein sequence ID" value="MBK9716026.1"/>
    <property type="molecule type" value="Genomic_DNA"/>
</dbReference>
<comment type="caution">
    <text evidence="2">The sequence shown here is derived from an EMBL/GenBank/DDBJ whole genome shotgun (WGS) entry which is preliminary data.</text>
</comment>
<keyword evidence="1" id="KW-0812">Transmembrane</keyword>
<protein>
    <submittedName>
        <fullName evidence="2">Uncharacterized protein</fullName>
    </submittedName>
</protein>
<name>A0A9D7S617_9BACT</name>
<accession>A0A9D7S617</accession>
<evidence type="ECO:0000256" key="1">
    <source>
        <dbReference type="SAM" id="Phobius"/>
    </source>
</evidence>
<organism evidence="2 3">
    <name type="scientific">Candidatus Defluviibacterium haderslevense</name>
    <dbReference type="NCBI Taxonomy" id="2981993"/>
    <lineage>
        <taxon>Bacteria</taxon>
        <taxon>Pseudomonadati</taxon>
        <taxon>Bacteroidota</taxon>
        <taxon>Saprospiria</taxon>
        <taxon>Saprospirales</taxon>
        <taxon>Saprospiraceae</taxon>
        <taxon>Candidatus Defluviibacterium</taxon>
    </lineage>
</organism>
<feature type="transmembrane region" description="Helical" evidence="1">
    <location>
        <begin position="38"/>
        <end position="65"/>
    </location>
</feature>
<proteinExistence type="predicted"/>